<dbReference type="InterPro" id="IPR010621">
    <property type="entry name" value="DUF1214"/>
</dbReference>
<reference evidence="4 5" key="1">
    <citation type="submission" date="2019-03" db="EMBL/GenBank/DDBJ databases">
        <title>Genomic Encyclopedia of Type Strains, Phase IV (KMG-IV): sequencing the most valuable type-strain genomes for metagenomic binning, comparative biology and taxonomic classification.</title>
        <authorList>
            <person name="Goeker M."/>
        </authorList>
    </citation>
    <scope>NUCLEOTIDE SEQUENCE [LARGE SCALE GENOMIC DNA]</scope>
    <source>
        <strain evidence="4 5">DSM 25903</strain>
    </source>
</reference>
<keyword evidence="1" id="KW-0732">Signal</keyword>
<dbReference type="PANTHER" id="PTHR36509">
    <property type="entry name" value="BLL3101 PROTEIN"/>
    <property type="match status" value="1"/>
</dbReference>
<proteinExistence type="predicted"/>
<dbReference type="InterPro" id="IPR037049">
    <property type="entry name" value="DUF1214_C_sf"/>
</dbReference>
<feature type="domain" description="DUF1214" evidence="2">
    <location>
        <begin position="250"/>
        <end position="333"/>
    </location>
</feature>
<organism evidence="4 5">
    <name type="scientific">Enterovirga rhinocerotis</name>
    <dbReference type="NCBI Taxonomy" id="1339210"/>
    <lineage>
        <taxon>Bacteria</taxon>
        <taxon>Pseudomonadati</taxon>
        <taxon>Pseudomonadota</taxon>
        <taxon>Alphaproteobacteria</taxon>
        <taxon>Hyphomicrobiales</taxon>
        <taxon>Methylobacteriaceae</taxon>
        <taxon>Enterovirga</taxon>
    </lineage>
</organism>
<feature type="chain" id="PRO_5020399898" evidence="1">
    <location>
        <begin position="23"/>
        <end position="353"/>
    </location>
</feature>
<dbReference type="Proteomes" id="UP000295122">
    <property type="component" value="Unassembled WGS sequence"/>
</dbReference>
<dbReference type="AlphaFoldDB" id="A0A4R7BJB6"/>
<dbReference type="InterPro" id="IPR037050">
    <property type="entry name" value="DUF1254_sf"/>
</dbReference>
<dbReference type="Pfam" id="PF06863">
    <property type="entry name" value="DUF1254"/>
    <property type="match status" value="1"/>
</dbReference>
<accession>A0A4R7BJB6</accession>
<dbReference type="SUPFAM" id="SSF160935">
    <property type="entry name" value="VPA0735-like"/>
    <property type="match status" value="1"/>
</dbReference>
<keyword evidence="5" id="KW-1185">Reference proteome</keyword>
<protein>
    <submittedName>
        <fullName evidence="4">Uncharacterized protein DUF1214</fullName>
    </submittedName>
</protein>
<evidence type="ECO:0000259" key="2">
    <source>
        <dbReference type="Pfam" id="PF06742"/>
    </source>
</evidence>
<dbReference type="Pfam" id="PF06742">
    <property type="entry name" value="DUF1214"/>
    <property type="match status" value="1"/>
</dbReference>
<comment type="caution">
    <text evidence="4">The sequence shown here is derived from an EMBL/GenBank/DDBJ whole genome shotgun (WGS) entry which is preliminary data.</text>
</comment>
<name>A0A4R7BJB6_9HYPH</name>
<feature type="signal peptide" evidence="1">
    <location>
        <begin position="1"/>
        <end position="22"/>
    </location>
</feature>
<evidence type="ECO:0000256" key="1">
    <source>
        <dbReference type="SAM" id="SignalP"/>
    </source>
</evidence>
<evidence type="ECO:0000259" key="3">
    <source>
        <dbReference type="Pfam" id="PF06863"/>
    </source>
</evidence>
<dbReference type="Gene3D" id="2.60.120.600">
    <property type="entry name" value="Domain of unknown function DUF1214, C-terminal domain"/>
    <property type="match status" value="1"/>
</dbReference>
<gene>
    <name evidence="4" type="ORF">EV668_4469</name>
</gene>
<dbReference type="RefSeq" id="WP_133774285.1">
    <property type="nucleotide sequence ID" value="NZ_SNZR01000017.1"/>
</dbReference>
<evidence type="ECO:0000313" key="4">
    <source>
        <dbReference type="EMBL" id="TDR85348.1"/>
    </source>
</evidence>
<dbReference type="Gene3D" id="2.60.40.1610">
    <property type="entry name" value="Domain of unknown function DUF1254"/>
    <property type="match status" value="1"/>
</dbReference>
<dbReference type="EMBL" id="SNZR01000017">
    <property type="protein sequence ID" value="TDR85348.1"/>
    <property type="molecule type" value="Genomic_DNA"/>
</dbReference>
<evidence type="ECO:0000313" key="5">
    <source>
        <dbReference type="Proteomes" id="UP000295122"/>
    </source>
</evidence>
<feature type="domain" description="DUF1254" evidence="3">
    <location>
        <begin position="63"/>
        <end position="172"/>
    </location>
</feature>
<dbReference type="OrthoDB" id="9777345at2"/>
<sequence>MRITIAAAAFACVVGLVTGASAQQADRTAPFRTGELRPVTPDNFARAETDLYFANVAANGGFGRFDHTREPAPLDKQTVIRLNRDTLYSAAVFDLDAGPVTIRLPEAGKRFVSMQVIDQDQYTYGVHYDPGTYTLTREKVGTRYVVVAVRILVDPANVEDMREAHRLQDAIGTTQDRAGEFKVPNWDPASQNKVRGALLVLASTLPDTNRMYGRKDEVDPVRFLIGAAQGWGANPPKEALYLNIVPEKNDGKTVHLLTVKDVPVDGFWSVTVYNEKGYFEPNPLGAYSLNDVTGRKEADGSLKIQFGGCDGRIANCLPIMAGWNYMVRLYRPRAEILDGTWRFPDAKAVSPVQ</sequence>
<dbReference type="InterPro" id="IPR010679">
    <property type="entry name" value="DUF1254"/>
</dbReference>
<dbReference type="PANTHER" id="PTHR36509:SF2">
    <property type="entry name" value="BLL3101 PROTEIN"/>
    <property type="match status" value="1"/>
</dbReference>